<dbReference type="PANTHER" id="PTHR46401">
    <property type="entry name" value="GLYCOSYLTRANSFERASE WBBK-RELATED"/>
    <property type="match status" value="1"/>
</dbReference>
<gene>
    <name evidence="3" type="ORF">M099_0169</name>
</gene>
<dbReference type="PANTHER" id="PTHR46401:SF2">
    <property type="entry name" value="GLYCOSYLTRANSFERASE WBBK-RELATED"/>
    <property type="match status" value="1"/>
</dbReference>
<organism evidence="3 4">
    <name type="scientific">Phocaeicola vulgatus str. 3975 RP4</name>
    <dbReference type="NCBI Taxonomy" id="1339352"/>
    <lineage>
        <taxon>Bacteria</taxon>
        <taxon>Pseudomonadati</taxon>
        <taxon>Bacteroidota</taxon>
        <taxon>Bacteroidia</taxon>
        <taxon>Bacteroidales</taxon>
        <taxon>Bacteroidaceae</taxon>
        <taxon>Phocaeicola</taxon>
    </lineage>
</organism>
<sequence length="405" mass="45556">MQKVKVTISTLGPLHLIKSAEYLSQIVDVTVVQGWIPTWWNSWGLKLASKIAKYDLEHTFKKRTPSCLNGKNHGCFLPEFLNVVARKLNGERAITLNVKSHELFGKFSKKYTIKGNILHVRSGSGRGGAIIYAQNKGIKVLVDHSIAHPAYMEKHLRNEFEKNNTPFNLGISNPLWKEIMYDCEEGNRLLVNSDFVKNTFIEYGFDANKIDVVYLGVRSDFFGLKKSYELTGPLKILFTGGFGFRKGAEYSLRAMQKLDELKVDYEYIVVGSNAEAQTLLKQYPIKHLKLIGMVPQDNLKQYLSEADIYLFPSLCEGCASSGMEAMAAGLPVIATVESGLPITNEKNGLVIESKRVDDIVDAILKLRNNQIMRTQLGIAASKLIQNNYTWEKYAANVADIYNKMI</sequence>
<dbReference type="GO" id="GO:0016757">
    <property type="term" value="F:glycosyltransferase activity"/>
    <property type="evidence" value="ECO:0007669"/>
    <property type="project" value="InterPro"/>
</dbReference>
<evidence type="ECO:0000256" key="1">
    <source>
        <dbReference type="ARBA" id="ARBA00022679"/>
    </source>
</evidence>
<accession>A0A069SNM9</accession>
<reference evidence="3 4" key="1">
    <citation type="submission" date="2014-04" db="EMBL/GenBank/DDBJ databases">
        <authorList>
            <person name="Sears C."/>
            <person name="Carroll K."/>
            <person name="Sack B.R."/>
            <person name="Qadri F."/>
            <person name="Myers L.L."/>
            <person name="Chung G.-T."/>
            <person name="Escheverria P."/>
            <person name="Fraser C.M."/>
            <person name="Sadzewicz L."/>
            <person name="Shefchek K.A."/>
            <person name="Tallon L."/>
            <person name="Das S.P."/>
            <person name="Daugherty S."/>
            <person name="Mongodin E.F."/>
        </authorList>
    </citation>
    <scope>NUCLEOTIDE SEQUENCE [LARGE SCALE GENOMIC DNA]</scope>
    <source>
        <strain evidence="3 4">3975 RP4</strain>
    </source>
</reference>
<dbReference type="Proteomes" id="UP000027661">
    <property type="component" value="Unassembled WGS sequence"/>
</dbReference>
<keyword evidence="1 3" id="KW-0808">Transferase</keyword>
<dbReference type="RefSeq" id="WP_032952228.1">
    <property type="nucleotide sequence ID" value="NZ_JNHM01000003.1"/>
</dbReference>
<dbReference type="EMBL" id="JNHM01000003">
    <property type="protein sequence ID" value="KDS56618.1"/>
    <property type="molecule type" value="Genomic_DNA"/>
</dbReference>
<feature type="domain" description="Glycosyl transferase family 1" evidence="2">
    <location>
        <begin position="231"/>
        <end position="382"/>
    </location>
</feature>
<evidence type="ECO:0000313" key="4">
    <source>
        <dbReference type="Proteomes" id="UP000027661"/>
    </source>
</evidence>
<dbReference type="SUPFAM" id="SSF53756">
    <property type="entry name" value="UDP-Glycosyltransferase/glycogen phosphorylase"/>
    <property type="match status" value="1"/>
</dbReference>
<dbReference type="InterPro" id="IPR001296">
    <property type="entry name" value="Glyco_trans_1"/>
</dbReference>
<dbReference type="PATRIC" id="fig|1339352.3.peg.162"/>
<evidence type="ECO:0000259" key="2">
    <source>
        <dbReference type="Pfam" id="PF00534"/>
    </source>
</evidence>
<name>A0A069SNM9_PHOVU</name>
<dbReference type="GO" id="GO:0009103">
    <property type="term" value="P:lipopolysaccharide biosynthetic process"/>
    <property type="evidence" value="ECO:0007669"/>
    <property type="project" value="TreeGrafter"/>
</dbReference>
<comment type="caution">
    <text evidence="3">The sequence shown here is derived from an EMBL/GenBank/DDBJ whole genome shotgun (WGS) entry which is preliminary data.</text>
</comment>
<dbReference type="AlphaFoldDB" id="A0A069SNM9"/>
<protein>
    <submittedName>
        <fullName evidence="3">Glycosyl transferases group 1 family protein</fullName>
    </submittedName>
</protein>
<proteinExistence type="predicted"/>
<dbReference type="Gene3D" id="3.40.50.2000">
    <property type="entry name" value="Glycogen Phosphorylase B"/>
    <property type="match status" value="2"/>
</dbReference>
<dbReference type="Pfam" id="PF00534">
    <property type="entry name" value="Glycos_transf_1"/>
    <property type="match status" value="1"/>
</dbReference>
<evidence type="ECO:0000313" key="3">
    <source>
        <dbReference type="EMBL" id="KDS56618.1"/>
    </source>
</evidence>
<dbReference type="CDD" id="cd03801">
    <property type="entry name" value="GT4_PimA-like"/>
    <property type="match status" value="1"/>
</dbReference>